<protein>
    <submittedName>
        <fullName evidence="1">Uncharacterized protein</fullName>
    </submittedName>
</protein>
<dbReference type="AlphaFoldDB" id="A0A644W4G8"/>
<name>A0A644W4G8_9ZZZZ</name>
<evidence type="ECO:0000313" key="1">
    <source>
        <dbReference type="EMBL" id="MPL98478.1"/>
    </source>
</evidence>
<sequence length="220" mass="23569">MRQFGDRHACRRAGYAKQVAFAAVVIPYQANISWYGISQGFQLFSGGEHHHVARTSEGVEILARHESPLFDQLQQGCTPLGPGMRVGSQARVEDQTRLVEGIAIGAIAVLCRIVVLRSPDKGDSPALMLGYAVQKYTLHPGIGIKGDSWTALTLEPDGDAGKRAKGCQESLDILDPNRPGKCGSPGKDSLDIIGVHQGVDCIAQILLVFLALKPSSGKNE</sequence>
<dbReference type="EMBL" id="VSSQ01000610">
    <property type="protein sequence ID" value="MPL98478.1"/>
    <property type="molecule type" value="Genomic_DNA"/>
</dbReference>
<proteinExistence type="predicted"/>
<reference evidence="1" key="1">
    <citation type="submission" date="2019-08" db="EMBL/GenBank/DDBJ databases">
        <authorList>
            <person name="Kucharzyk K."/>
            <person name="Murdoch R.W."/>
            <person name="Higgins S."/>
            <person name="Loffler F."/>
        </authorList>
    </citation>
    <scope>NUCLEOTIDE SEQUENCE</scope>
</reference>
<comment type="caution">
    <text evidence="1">The sequence shown here is derived from an EMBL/GenBank/DDBJ whole genome shotgun (WGS) entry which is preliminary data.</text>
</comment>
<accession>A0A644W4G8</accession>
<gene>
    <name evidence="1" type="ORF">SDC9_44683</name>
</gene>
<organism evidence="1">
    <name type="scientific">bioreactor metagenome</name>
    <dbReference type="NCBI Taxonomy" id="1076179"/>
    <lineage>
        <taxon>unclassified sequences</taxon>
        <taxon>metagenomes</taxon>
        <taxon>ecological metagenomes</taxon>
    </lineage>
</organism>